<dbReference type="AlphaFoldDB" id="M0AQD1"/>
<evidence type="ECO:0000313" key="5">
    <source>
        <dbReference type="Proteomes" id="UP000011693"/>
    </source>
</evidence>
<accession>M0AQD1</accession>
<dbReference type="EMBL" id="AOIN01000047">
    <property type="protein sequence ID" value="ELZ00931.1"/>
    <property type="molecule type" value="Genomic_DNA"/>
</dbReference>
<dbReference type="PATRIC" id="fig|1227492.4.peg.1709"/>
<feature type="transmembrane region" description="Helical" evidence="2">
    <location>
        <begin position="414"/>
        <end position="438"/>
    </location>
</feature>
<keyword evidence="2" id="KW-1133">Transmembrane helix</keyword>
<keyword evidence="2" id="KW-0812">Transmembrane</keyword>
<comment type="caution">
    <text evidence="4">The sequence shown here is derived from an EMBL/GenBank/DDBJ whole genome shotgun (WGS) entry which is preliminary data.</text>
</comment>
<dbReference type="Gene3D" id="2.60.40.10">
    <property type="entry name" value="Immunoglobulins"/>
    <property type="match status" value="2"/>
</dbReference>
<feature type="compositionally biased region" description="Basic and acidic residues" evidence="1">
    <location>
        <begin position="188"/>
        <end position="218"/>
    </location>
</feature>
<dbReference type="Proteomes" id="UP000011693">
    <property type="component" value="Unassembled WGS sequence"/>
</dbReference>
<proteinExistence type="predicted"/>
<reference evidence="4 5" key="1">
    <citation type="journal article" date="2014" name="PLoS Genet.">
        <title>Phylogenetically driven sequencing of extremely halophilic archaea reveals strategies for static and dynamic osmo-response.</title>
        <authorList>
            <person name="Becker E.A."/>
            <person name="Seitzer P.M."/>
            <person name="Tritt A."/>
            <person name="Larsen D."/>
            <person name="Krusor M."/>
            <person name="Yao A.I."/>
            <person name="Wu D."/>
            <person name="Madern D."/>
            <person name="Eisen J.A."/>
            <person name="Darling A.E."/>
            <person name="Facciotti M.T."/>
        </authorList>
    </citation>
    <scope>NUCLEOTIDE SEQUENCE [LARGE SCALE GENOMIC DNA]</scope>
    <source>
        <strain evidence="4 5">JCM 10990</strain>
    </source>
</reference>
<evidence type="ECO:0000256" key="2">
    <source>
        <dbReference type="SAM" id="Phobius"/>
    </source>
</evidence>
<keyword evidence="2" id="KW-0472">Membrane</keyword>
<gene>
    <name evidence="4" type="ORF">C482_08723</name>
</gene>
<protein>
    <recommendedName>
        <fullName evidence="3">CARDB domain-containing protein</fullName>
    </recommendedName>
</protein>
<evidence type="ECO:0000259" key="3">
    <source>
        <dbReference type="Pfam" id="PF07705"/>
    </source>
</evidence>
<name>M0AQD1_9EURY</name>
<organism evidence="4 5">
    <name type="scientific">Natrialba chahannaoensis JCM 10990</name>
    <dbReference type="NCBI Taxonomy" id="1227492"/>
    <lineage>
        <taxon>Archaea</taxon>
        <taxon>Methanobacteriati</taxon>
        <taxon>Methanobacteriota</taxon>
        <taxon>Stenosarchaea group</taxon>
        <taxon>Halobacteria</taxon>
        <taxon>Halobacteriales</taxon>
        <taxon>Natrialbaceae</taxon>
        <taxon>Natrialba</taxon>
    </lineage>
</organism>
<feature type="domain" description="CARDB" evidence="3">
    <location>
        <begin position="310"/>
        <end position="397"/>
    </location>
</feature>
<evidence type="ECO:0000256" key="1">
    <source>
        <dbReference type="SAM" id="MobiDB-lite"/>
    </source>
</evidence>
<dbReference type="STRING" id="1227492.C482_08723"/>
<evidence type="ECO:0000313" key="4">
    <source>
        <dbReference type="EMBL" id="ELZ00931.1"/>
    </source>
</evidence>
<dbReference type="InterPro" id="IPR013783">
    <property type="entry name" value="Ig-like_fold"/>
</dbReference>
<feature type="region of interest" description="Disordered" evidence="1">
    <location>
        <begin position="178"/>
        <end position="227"/>
    </location>
</feature>
<dbReference type="Pfam" id="PF07705">
    <property type="entry name" value="CARDB"/>
    <property type="match status" value="1"/>
</dbReference>
<keyword evidence="5" id="KW-1185">Reference proteome</keyword>
<sequence length="448" mass="47203">MLSAMNGKLLLVACLLALCLTVPTLAVSLETEAETDESLVLESTSPYATINSNDDTGEDELELDLAQLNDEAVTNIDGLFDLTVHDESVRTVELESDVLTFYESGDRTPITEMTPLALETGDTASVGVVVDTAALESDHVEASYTIAVEIADNDVTPQSTGPEIQLTDVTVAAHGATTDVGTESGGEGEGKEEVEVRGEGGREGEREKEEKREREQGAKTEQQPKPGEPLIVTAVYENTGDTTGSKQTTLYVNETIVDTGSVTVDPGATNAFQFEWHPHSSGPLEIGIGDGDELLYSQTVIVGEDTNHAPELTVVETVLESDAVDPGEETTVRATVSNTGTETGTFMLGLAVGGLVVDDRSVSLKPGEQTTVELAFSMNEPGTYDLTVADEPAGTVTVSDGDGHGLTPLGVTKFATLTILATIPTVTLALFLVWSGSVGRITSVRSHR</sequence>
<dbReference type="InterPro" id="IPR011635">
    <property type="entry name" value="CARDB"/>
</dbReference>